<evidence type="ECO:0000313" key="3">
    <source>
        <dbReference type="EMBL" id="PZO89627.1"/>
    </source>
</evidence>
<dbReference type="Pfam" id="PF07589">
    <property type="entry name" value="PEP-CTERM"/>
    <property type="match status" value="1"/>
</dbReference>
<dbReference type="EMBL" id="QFNN01000052">
    <property type="protein sequence ID" value="PZO89627.1"/>
    <property type="molecule type" value="Genomic_DNA"/>
</dbReference>
<keyword evidence="1" id="KW-1133">Transmembrane helix</keyword>
<dbReference type="NCBIfam" id="TIGR02595">
    <property type="entry name" value="PEP_CTERM"/>
    <property type="match status" value="1"/>
</dbReference>
<dbReference type="Proteomes" id="UP000249066">
    <property type="component" value="Unassembled WGS sequence"/>
</dbReference>
<sequence length="105" mass="11133">MAVWEIAFEGAGNPYSVTSGNLSISGGNSAAARTLANTYLSNITSNLWSPVAGKQIGLLYSRDNQSQIFLTAGVPEPATWAMMIGGFGVIGMAARRRRKMTVTYA</sequence>
<dbReference type="AlphaFoldDB" id="A0A2W5A8T7"/>
<comment type="caution">
    <text evidence="3">The sequence shown here is derived from an EMBL/GenBank/DDBJ whole genome shotgun (WGS) entry which is preliminary data.</text>
</comment>
<protein>
    <recommendedName>
        <fullName evidence="2">Ice-binding protein C-terminal domain-containing protein</fullName>
    </recommendedName>
</protein>
<keyword evidence="1" id="KW-0812">Transmembrane</keyword>
<organism evidence="3 4">
    <name type="scientific">Sphingomonas sanxanigenens</name>
    <dbReference type="NCBI Taxonomy" id="397260"/>
    <lineage>
        <taxon>Bacteria</taxon>
        <taxon>Pseudomonadati</taxon>
        <taxon>Pseudomonadota</taxon>
        <taxon>Alphaproteobacteria</taxon>
        <taxon>Sphingomonadales</taxon>
        <taxon>Sphingomonadaceae</taxon>
        <taxon>Sphingomonas</taxon>
    </lineage>
</organism>
<dbReference type="InterPro" id="IPR013424">
    <property type="entry name" value="Ice-binding_C"/>
</dbReference>
<evidence type="ECO:0000259" key="2">
    <source>
        <dbReference type="Pfam" id="PF07589"/>
    </source>
</evidence>
<evidence type="ECO:0000313" key="4">
    <source>
        <dbReference type="Proteomes" id="UP000249066"/>
    </source>
</evidence>
<gene>
    <name evidence="3" type="ORF">DI623_09625</name>
</gene>
<feature type="transmembrane region" description="Helical" evidence="1">
    <location>
        <begin position="77"/>
        <end position="94"/>
    </location>
</feature>
<keyword evidence="1" id="KW-0472">Membrane</keyword>
<proteinExistence type="predicted"/>
<evidence type="ECO:0000256" key="1">
    <source>
        <dbReference type="SAM" id="Phobius"/>
    </source>
</evidence>
<dbReference type="NCBIfam" id="NF035944">
    <property type="entry name" value="PEPxxWA-CTERM"/>
    <property type="match status" value="1"/>
</dbReference>
<accession>A0A2W5A8T7</accession>
<feature type="domain" description="Ice-binding protein C-terminal" evidence="2">
    <location>
        <begin position="74"/>
        <end position="97"/>
    </location>
</feature>
<name>A0A2W5A8T7_9SPHN</name>
<reference evidence="3 4" key="1">
    <citation type="submission" date="2017-08" db="EMBL/GenBank/DDBJ databases">
        <title>Infants hospitalized years apart are colonized by the same room-sourced microbial strains.</title>
        <authorList>
            <person name="Brooks B."/>
            <person name="Olm M.R."/>
            <person name="Firek B.A."/>
            <person name="Baker R."/>
            <person name="Thomas B.C."/>
            <person name="Morowitz M.J."/>
            <person name="Banfield J.F."/>
        </authorList>
    </citation>
    <scope>NUCLEOTIDE SEQUENCE [LARGE SCALE GENOMIC DNA]</scope>
    <source>
        <strain evidence="3">S2_018_000_R2_101</strain>
    </source>
</reference>